<organism evidence="1 2">
    <name type="scientific">Rossellomorea pakistanensis</name>
    <dbReference type="NCBI Taxonomy" id="992288"/>
    <lineage>
        <taxon>Bacteria</taxon>
        <taxon>Bacillati</taxon>
        <taxon>Bacillota</taxon>
        <taxon>Bacilli</taxon>
        <taxon>Bacillales</taxon>
        <taxon>Bacillaceae</taxon>
        <taxon>Rossellomorea</taxon>
    </lineage>
</organism>
<reference evidence="1 2" key="1">
    <citation type="submission" date="2021-01" db="EMBL/GenBank/DDBJ databases">
        <title>Genomic Encyclopedia of Type Strains, Phase IV (KMG-IV): sequencing the most valuable type-strain genomes for metagenomic binning, comparative biology and taxonomic classification.</title>
        <authorList>
            <person name="Goeker M."/>
        </authorList>
    </citation>
    <scope>NUCLEOTIDE SEQUENCE [LARGE SCALE GENOMIC DNA]</scope>
    <source>
        <strain evidence="1 2">DSM 24834</strain>
    </source>
</reference>
<dbReference type="Proteomes" id="UP001646157">
    <property type="component" value="Unassembled WGS sequence"/>
</dbReference>
<sequence length="129" mass="14620">MVENLKAEEEQDGKYKITWDVKEEGSGYIGSMIWVNGKSHSLASIKNEYVSDVKPEIVMVSAIDYFRNVGDEELLHADPFINYISVSGTNVNETKPVSILVFGYKRLDWYTEISGAEGNDLDYEDIKND</sequence>
<proteinExistence type="predicted"/>
<evidence type="ECO:0000313" key="2">
    <source>
        <dbReference type="Proteomes" id="UP001646157"/>
    </source>
</evidence>
<protein>
    <submittedName>
        <fullName evidence="1">Uncharacterized protein</fullName>
    </submittedName>
</protein>
<dbReference type="EMBL" id="JAFBDZ010000002">
    <property type="protein sequence ID" value="MBM7585940.1"/>
    <property type="molecule type" value="Genomic_DNA"/>
</dbReference>
<accession>A0ABS2NDQ0</accession>
<gene>
    <name evidence="1" type="ORF">JOC86_002482</name>
</gene>
<name>A0ABS2NDQ0_9BACI</name>
<comment type="caution">
    <text evidence="1">The sequence shown here is derived from an EMBL/GenBank/DDBJ whole genome shotgun (WGS) entry which is preliminary data.</text>
</comment>
<keyword evidence="2" id="KW-1185">Reference proteome</keyword>
<dbReference type="RefSeq" id="WP_205172847.1">
    <property type="nucleotide sequence ID" value="NZ_JAFBDZ010000002.1"/>
</dbReference>
<evidence type="ECO:0000313" key="1">
    <source>
        <dbReference type="EMBL" id="MBM7585940.1"/>
    </source>
</evidence>